<name>A0A6C0E7M5_9ZZZZ</name>
<sequence length="100" mass="11301">MPPGLVAEYYTNYGLLIFPTYSRPTFLMNYSDKLSARFRNAAKRLIEQPYLVTPMDDEHPFVSDLEGEAIDLLQATGATPGWFHVPLLANPVKAPHLHIE</sequence>
<dbReference type="EMBL" id="MN739743">
    <property type="protein sequence ID" value="QHT24259.1"/>
    <property type="molecule type" value="Genomic_DNA"/>
</dbReference>
<protein>
    <submittedName>
        <fullName evidence="1">Uncharacterized protein</fullName>
    </submittedName>
</protein>
<dbReference type="AlphaFoldDB" id="A0A6C0E7M5"/>
<accession>A0A6C0E7M5</accession>
<reference evidence="1" key="1">
    <citation type="journal article" date="2020" name="Nature">
        <title>Giant virus diversity and host interactions through global metagenomics.</title>
        <authorList>
            <person name="Schulz F."/>
            <person name="Roux S."/>
            <person name="Paez-Espino D."/>
            <person name="Jungbluth S."/>
            <person name="Walsh D.A."/>
            <person name="Denef V.J."/>
            <person name="McMahon K.D."/>
            <person name="Konstantinidis K.T."/>
            <person name="Eloe-Fadrosh E.A."/>
            <person name="Kyrpides N.C."/>
            <person name="Woyke T."/>
        </authorList>
    </citation>
    <scope>NUCLEOTIDE SEQUENCE</scope>
    <source>
        <strain evidence="1">GVMAG-M-3300023179-138</strain>
    </source>
</reference>
<evidence type="ECO:0000313" key="1">
    <source>
        <dbReference type="EMBL" id="QHT24259.1"/>
    </source>
</evidence>
<organism evidence="1">
    <name type="scientific">viral metagenome</name>
    <dbReference type="NCBI Taxonomy" id="1070528"/>
    <lineage>
        <taxon>unclassified sequences</taxon>
        <taxon>metagenomes</taxon>
        <taxon>organismal metagenomes</taxon>
    </lineage>
</organism>
<proteinExistence type="predicted"/>